<reference evidence="5" key="1">
    <citation type="journal article" date="2023" name="G3 (Bethesda)">
        <title>Whole genome assemblies of Zophobas morio and Tenebrio molitor.</title>
        <authorList>
            <person name="Kaur S."/>
            <person name="Stinson S.A."/>
            <person name="diCenzo G.C."/>
        </authorList>
    </citation>
    <scope>NUCLEOTIDE SEQUENCE</scope>
    <source>
        <strain evidence="5">QUZm001</strain>
    </source>
</reference>
<feature type="region of interest" description="Disordered" evidence="1">
    <location>
        <begin position="827"/>
        <end position="849"/>
    </location>
</feature>
<dbReference type="Pfam" id="PF08487">
    <property type="entry name" value="VIT"/>
    <property type="match status" value="1"/>
</dbReference>
<comment type="caution">
    <text evidence="5">The sequence shown here is derived from an EMBL/GenBank/DDBJ whole genome shotgun (WGS) entry which is preliminary data.</text>
</comment>
<feature type="compositionally biased region" description="Basic residues" evidence="1">
    <location>
        <begin position="677"/>
        <end position="701"/>
    </location>
</feature>
<gene>
    <name evidence="5" type="ORF">Zmor_014213</name>
</gene>
<feature type="compositionally biased region" description="Low complexity" evidence="1">
    <location>
        <begin position="702"/>
        <end position="717"/>
    </location>
</feature>
<dbReference type="InterPro" id="IPR013694">
    <property type="entry name" value="VIT"/>
</dbReference>
<dbReference type="SMART" id="SM00327">
    <property type="entry name" value="VWA"/>
    <property type="match status" value="1"/>
</dbReference>
<feature type="compositionally biased region" description="Low complexity" evidence="1">
    <location>
        <begin position="650"/>
        <end position="672"/>
    </location>
</feature>
<dbReference type="EMBL" id="JALNTZ010000004">
    <property type="protein sequence ID" value="KAJ3655070.1"/>
    <property type="molecule type" value="Genomic_DNA"/>
</dbReference>
<organism evidence="5 6">
    <name type="scientific">Zophobas morio</name>
    <dbReference type="NCBI Taxonomy" id="2755281"/>
    <lineage>
        <taxon>Eukaryota</taxon>
        <taxon>Metazoa</taxon>
        <taxon>Ecdysozoa</taxon>
        <taxon>Arthropoda</taxon>
        <taxon>Hexapoda</taxon>
        <taxon>Insecta</taxon>
        <taxon>Pterygota</taxon>
        <taxon>Neoptera</taxon>
        <taxon>Endopterygota</taxon>
        <taxon>Coleoptera</taxon>
        <taxon>Polyphaga</taxon>
        <taxon>Cucujiformia</taxon>
        <taxon>Tenebrionidae</taxon>
        <taxon>Zophobas</taxon>
    </lineage>
</organism>
<evidence type="ECO:0000256" key="1">
    <source>
        <dbReference type="SAM" id="MobiDB-lite"/>
    </source>
</evidence>
<proteinExistence type="predicted"/>
<feature type="compositionally biased region" description="Polar residues" evidence="1">
    <location>
        <begin position="834"/>
        <end position="843"/>
    </location>
</feature>
<dbReference type="PANTHER" id="PTHR10338:SF108">
    <property type="entry name" value="INTER-ALPHA-TRYPSIN INHIBITOR HEAVY CHAIN H4-LIKE PROTEIN"/>
    <property type="match status" value="1"/>
</dbReference>
<feature type="chain" id="PRO_5041407374" description="Inter-alpha-trypsin inhibitor heavy chain H4" evidence="2">
    <location>
        <begin position="21"/>
        <end position="849"/>
    </location>
</feature>
<feature type="domain" description="VWFA" evidence="3">
    <location>
        <begin position="303"/>
        <end position="514"/>
    </location>
</feature>
<feature type="signal peptide" evidence="2">
    <location>
        <begin position="1"/>
        <end position="20"/>
    </location>
</feature>
<dbReference type="Gene3D" id="3.40.50.410">
    <property type="entry name" value="von Willebrand factor, type A domain"/>
    <property type="match status" value="1"/>
</dbReference>
<evidence type="ECO:0000313" key="5">
    <source>
        <dbReference type="EMBL" id="KAJ3655070.1"/>
    </source>
</evidence>
<dbReference type="PROSITE" id="PS51468">
    <property type="entry name" value="VIT"/>
    <property type="match status" value="1"/>
</dbReference>
<evidence type="ECO:0008006" key="7">
    <source>
        <dbReference type="Google" id="ProtNLM"/>
    </source>
</evidence>
<dbReference type="SMART" id="SM00609">
    <property type="entry name" value="VIT"/>
    <property type="match status" value="1"/>
</dbReference>
<feature type="region of interest" description="Disordered" evidence="1">
    <location>
        <begin position="643"/>
        <end position="717"/>
    </location>
</feature>
<protein>
    <recommendedName>
        <fullName evidence="7">Inter-alpha-trypsin inhibitor heavy chain H4</fullName>
    </recommendedName>
</protein>
<dbReference type="PROSITE" id="PS50234">
    <property type="entry name" value="VWFA"/>
    <property type="match status" value="1"/>
</dbReference>
<keyword evidence="6" id="KW-1185">Reference proteome</keyword>
<dbReference type="SUPFAM" id="SSF53300">
    <property type="entry name" value="vWA-like"/>
    <property type="match status" value="1"/>
</dbReference>
<evidence type="ECO:0000313" key="6">
    <source>
        <dbReference type="Proteomes" id="UP001168821"/>
    </source>
</evidence>
<evidence type="ECO:0000256" key="2">
    <source>
        <dbReference type="SAM" id="SignalP"/>
    </source>
</evidence>
<dbReference type="PANTHER" id="PTHR10338">
    <property type="entry name" value="INTER-ALPHA-TRYPSIN INHIBITOR HEAVY CHAIN FAMILY MEMBER"/>
    <property type="match status" value="1"/>
</dbReference>
<accession>A0AA38MFI1</accession>
<evidence type="ECO:0000259" key="3">
    <source>
        <dbReference type="PROSITE" id="PS50234"/>
    </source>
</evidence>
<dbReference type="Pfam" id="PF13768">
    <property type="entry name" value="VWA_3"/>
    <property type="match status" value="1"/>
</dbReference>
<dbReference type="InterPro" id="IPR036465">
    <property type="entry name" value="vWFA_dom_sf"/>
</dbReference>
<dbReference type="InterPro" id="IPR050934">
    <property type="entry name" value="ITIH"/>
</dbReference>
<evidence type="ECO:0000259" key="4">
    <source>
        <dbReference type="PROSITE" id="PS51468"/>
    </source>
</evidence>
<keyword evidence="2" id="KW-0732">Signal</keyword>
<dbReference type="Proteomes" id="UP001168821">
    <property type="component" value="Unassembled WGS sequence"/>
</dbReference>
<dbReference type="AlphaFoldDB" id="A0AA38MFI1"/>
<name>A0AA38MFI1_9CUCU</name>
<dbReference type="GO" id="GO:0032991">
    <property type="term" value="C:protein-containing complex"/>
    <property type="evidence" value="ECO:0007669"/>
    <property type="project" value="UniProtKB-ARBA"/>
</dbReference>
<feature type="domain" description="VIT" evidence="4">
    <location>
        <begin position="36"/>
        <end position="165"/>
    </location>
</feature>
<sequence>MKYRHLIIVLLIFLSETVFSTVSDDSFVVTSTDSTKEESSTYSNNIQVNPQIYSMQINANVTNRYVRTLITSKVRNLMKKSEEATFSVILPENAFISEFEMEIKGKVYKAYVKEKEEARKIYQEAVSSGQSAAHVELSARDSKTFTVSVNIEPESKTIFRLVYEELLQRRIGQYELVINVHPGQVVKDLGVQVYINESRPLTYVKTPSLRTGNEISKNDENLNPSAQIDVINNNSAVVKFSPDINQQKTFAEKLGGNKENGLAGQFIVQYDVERDPQGGEILVRDGYFVHFFAPSELESLPKHVVFVLDHSASMTGRKMDQLIEAMQNILPQLKSQDLFNIVRFADDASVWNFAENKFVPVHMISREYGFLEQHLKEANLPQAAKATNRNIKKAKNIVKNKSDMGLTNIIAGLEIGLFLIKRTQENTPNKYQPILIFLTDGLPNVGMDSRDEITNTVTKLNSGTSRAPIFSLSFGSEADKNFLQRLSSQNLGLSRHIYEAADASLQLQDFYSTISSPLMSNITFKYMDSVSDVTNVRYPILFKGSELVVAGKTGENSDLLPQVYGTCTTGPMIFNTTLTEPVSPIERLWAYLTVQQILKQRETVDNKTELTKKALDLALKYSFVTSVSSLVVVKPNQTEAVDSETAAAKSSSEPFSLSLPGSPSHLPPGSGLFRNPYSRHHTASSRRRPPSHPRRRSRIGHTRLSTSTTTDTSLTQSETLPQWLEDLKKNNQSIITPQGSFQLGQKSVVTTRPSCPSTPKNTTGICTIIFDCPEVFTLLTDINVYLKYFCPLNKSKPIGLPRYNVYGFSSMTGDSSSPTEAFVKRKSRRGFPEVSNQRSQSLQKEGVAL</sequence>
<dbReference type="InterPro" id="IPR002035">
    <property type="entry name" value="VWF_A"/>
</dbReference>